<dbReference type="PROSITE" id="PS50089">
    <property type="entry name" value="ZF_RING_2"/>
    <property type="match status" value="1"/>
</dbReference>
<feature type="region of interest" description="Disordered" evidence="10">
    <location>
        <begin position="596"/>
        <end position="657"/>
    </location>
</feature>
<feature type="region of interest" description="Disordered" evidence="10">
    <location>
        <begin position="94"/>
        <end position="125"/>
    </location>
</feature>
<evidence type="ECO:0000256" key="8">
    <source>
        <dbReference type="ARBA" id="ARBA00023163"/>
    </source>
</evidence>
<feature type="region of interest" description="Disordered" evidence="10">
    <location>
        <begin position="674"/>
        <end position="799"/>
    </location>
</feature>
<feature type="compositionally biased region" description="Polar residues" evidence="10">
    <location>
        <begin position="1134"/>
        <end position="1163"/>
    </location>
</feature>
<evidence type="ECO:0000256" key="2">
    <source>
        <dbReference type="ARBA" id="ARBA00012483"/>
    </source>
</evidence>
<feature type="compositionally biased region" description="Low complexity" evidence="10">
    <location>
        <begin position="929"/>
        <end position="941"/>
    </location>
</feature>
<dbReference type="PANTHER" id="PTHR46077:SF1">
    <property type="entry name" value="TOP1 BINDING ARGININE_SERINE RICH PROTEIN, E3 UBIQUITIN LIGASE"/>
    <property type="match status" value="1"/>
</dbReference>
<feature type="compositionally biased region" description="Basic residues" evidence="10">
    <location>
        <begin position="862"/>
        <end position="872"/>
    </location>
</feature>
<evidence type="ECO:0000256" key="9">
    <source>
        <dbReference type="PROSITE-ProRule" id="PRU00175"/>
    </source>
</evidence>
<comment type="catalytic activity">
    <reaction evidence="1">
        <text>S-ubiquitinyl-[E2 ubiquitin-conjugating enzyme]-L-cysteine + [acceptor protein]-L-lysine = [E2 ubiquitin-conjugating enzyme]-L-cysteine + N(6)-ubiquitinyl-[acceptor protein]-L-lysine.</text>
        <dbReference type="EC" id="2.3.2.27"/>
    </reaction>
</comment>
<evidence type="ECO:0000256" key="5">
    <source>
        <dbReference type="ARBA" id="ARBA00022771"/>
    </source>
</evidence>
<dbReference type="RefSeq" id="XP_005181435.2">
    <property type="nucleotide sequence ID" value="XM_005181378.4"/>
</dbReference>
<dbReference type="PANTHER" id="PTHR46077">
    <property type="entry name" value="E3 UBIQUITIN-PROTEIN LIGASE TOPORS"/>
    <property type="match status" value="1"/>
</dbReference>
<sequence>MDLLDSAMELLNNTSSPTISSGGSNISSTTSHGESLYQLQSANANNLVQEAMAMASTAEGVDGIGGGGDVSGLEVVSQPQQTLEDAFLPRYALKSPRSSSSSESESEEATNPTAGTSADGNGERVASPPPNCAICLGRCKNKCFTDSCMHQFCFKCLCEWSKVKPECPLCKQTFKSIIHNVKSEHQFEEYHVQPPTVQIAQSQFDMDLAQMRIFGVVSQNIGRNETWSDRVNPNFMYAIAPTAAGGGNNNRSMPVGSLRNQYMYRAELLDLYRQEYPDSTLSQLWRRYVYDRKLYALPVRDVTGRFRESSSQYYRDNPAQIHRLMPWISRDLQCLLRQSQHDVNTVLESINSALVLMNILSPSFRRRLQTYLGNKTAHFIHELNNFARSPFDMIGYDRVVEYSPQSSEDVVIEFTSSDDTTDTDEIDVAEDSATQSVAASTNGGTLDNDDVENLPSYYRVFNTHFNSFTAINLTIHNRLASNMTRHGGDGTAGPSGSMRSVVQDGVSLVIDLRNEPEESTATDAAVHGNNSTEAVSSNLSQPTVTENIELTSGSSDECEFVLERKPPHLRTPEKVSLDSASDSDVVFVEETKPLNKTSFSTSEAEPDNDDADTGKVKRQSSNRSKITALVEAKKRSNQQSATSTTKNDATPNNSDIYNVGASTSAALRLSIQQNKKRTKYSLRNARADTNQVNPTRRRGKRLPSESSHSSSSDSSLGDGATSGSSSDEEYVLSANQRHSAKKRRRVKKSKRRRSKCGTSATKRRKTNNNYESTDDDPEESEDDDDDDDEDDNGHMGKNFALVMALNGRLKRQEEKLKTLRATNIDDEENQSEGENSWRVKAVNEPLRKQQQQQAKSALIGNGRKRRIRKLSHKSTNDGNIKQPKLDDDETQGGSDTHGKEEPAFKNGESSGESSESDNVKLIELKTKLSKNSTSNENLESTSNERLHDEDANRVTSSSNDPQDKCTETAIASPRLPYAQESLHITACDDNAASNMPTVVVSAPETQTHSSYDDDTVAIAAGCSHPHTTGSEAKTAPVDDIQGENSGENSENQDKSVNFKNPVDDIKKEMEEIEHEGDTEHARREANEDNEYSNETSNLYSTTEHDEEQEDIKQEREEGEEEDDDDDEEDDVDENGTTLNENMSHDSNVFDANSMSNTTTTDTILNDAAEQISPAAVSFYTPQPQSSSFNTADFADDNTMNSSSSESSVSSTTTSSSSSSSSNNTNDFMNYLS</sequence>
<feature type="compositionally biased region" description="Low complexity" evidence="10">
    <location>
        <begin position="704"/>
        <end position="725"/>
    </location>
</feature>
<dbReference type="PROSITE" id="PS00518">
    <property type="entry name" value="ZF_RING_1"/>
    <property type="match status" value="1"/>
</dbReference>
<dbReference type="InterPro" id="IPR017907">
    <property type="entry name" value="Znf_RING_CS"/>
</dbReference>
<feature type="compositionally biased region" description="Basic and acidic residues" evidence="10">
    <location>
        <begin position="1061"/>
        <end position="1086"/>
    </location>
</feature>
<dbReference type="VEuPathDB" id="VectorBase:MDOA001669"/>
<dbReference type="RefSeq" id="XP_019891574.2">
    <property type="nucleotide sequence ID" value="XM_020036015.2"/>
</dbReference>
<proteinExistence type="predicted"/>
<dbReference type="VEuPathDB" id="VectorBase:MDOMA2_016167"/>
<keyword evidence="4" id="KW-0479">Metal-binding</keyword>
<feature type="compositionally biased region" description="Basic and acidic residues" evidence="10">
    <location>
        <begin position="942"/>
        <end position="952"/>
    </location>
</feature>
<protein>
    <recommendedName>
        <fullName evidence="2">RING-type E3 ubiquitin transferase</fullName>
        <ecNumber evidence="2">2.3.2.27</ecNumber>
    </recommendedName>
</protein>
<feature type="compositionally biased region" description="Basic residues" evidence="10">
    <location>
        <begin position="738"/>
        <end position="766"/>
    </location>
</feature>
<feature type="region of interest" description="Disordered" evidence="10">
    <location>
        <begin position="1020"/>
        <end position="1232"/>
    </location>
</feature>
<feature type="compositionally biased region" description="Acidic residues" evidence="10">
    <location>
        <begin position="772"/>
        <end position="791"/>
    </location>
</feature>
<keyword evidence="5 9" id="KW-0863">Zinc-finger</keyword>
<dbReference type="Proteomes" id="UP001652621">
    <property type="component" value="Unplaced"/>
</dbReference>
<dbReference type="CDD" id="cd16574">
    <property type="entry name" value="RING-HC_Topors"/>
    <property type="match status" value="1"/>
</dbReference>
<feature type="compositionally biased region" description="Low complexity" evidence="10">
    <location>
        <begin position="1197"/>
        <end position="1225"/>
    </location>
</feature>
<accession>A0A9J7I1C2</accession>
<dbReference type="EC" id="2.3.2.27" evidence="2"/>
<evidence type="ECO:0000256" key="7">
    <source>
        <dbReference type="ARBA" id="ARBA00023015"/>
    </source>
</evidence>
<feature type="region of interest" description="Disordered" evidence="10">
    <location>
        <begin position="819"/>
        <end position="973"/>
    </location>
</feature>
<gene>
    <name evidence="13 14" type="primary">LOC101899122</name>
</gene>
<evidence type="ECO:0000256" key="4">
    <source>
        <dbReference type="ARBA" id="ARBA00022723"/>
    </source>
</evidence>
<evidence type="ECO:0000313" key="14">
    <source>
        <dbReference type="RefSeq" id="XP_019891574.2"/>
    </source>
</evidence>
<dbReference type="InterPro" id="IPR013083">
    <property type="entry name" value="Znf_RING/FYVE/PHD"/>
</dbReference>
<feature type="compositionally biased region" description="Polar residues" evidence="10">
    <location>
        <begin position="1042"/>
        <end position="1058"/>
    </location>
</feature>
<keyword evidence="8" id="KW-0804">Transcription</keyword>
<reference evidence="13 14" key="1">
    <citation type="submission" date="2025-05" db="UniProtKB">
        <authorList>
            <consortium name="RefSeq"/>
        </authorList>
    </citation>
    <scope>IDENTIFICATION</scope>
    <source>
        <strain evidence="13 14">Aabys</strain>
        <tissue evidence="13 14">Whole body</tissue>
    </source>
</reference>
<dbReference type="SUPFAM" id="SSF57850">
    <property type="entry name" value="RING/U-box"/>
    <property type="match status" value="1"/>
</dbReference>
<keyword evidence="12" id="KW-1185">Reference proteome</keyword>
<evidence type="ECO:0000313" key="12">
    <source>
        <dbReference type="Proteomes" id="UP001652621"/>
    </source>
</evidence>
<feature type="domain" description="RING-type" evidence="11">
    <location>
        <begin position="132"/>
        <end position="171"/>
    </location>
</feature>
<dbReference type="GeneID" id="101899122"/>
<evidence type="ECO:0000256" key="1">
    <source>
        <dbReference type="ARBA" id="ARBA00000900"/>
    </source>
</evidence>
<feature type="compositionally biased region" description="Acidic residues" evidence="10">
    <location>
        <begin position="1116"/>
        <end position="1133"/>
    </location>
</feature>
<keyword evidence="6" id="KW-0862">Zinc</keyword>
<evidence type="ECO:0000259" key="11">
    <source>
        <dbReference type="PROSITE" id="PS50089"/>
    </source>
</evidence>
<dbReference type="Pfam" id="PF00097">
    <property type="entry name" value="zf-C3HC4"/>
    <property type="match status" value="1"/>
</dbReference>
<keyword evidence="7" id="KW-0805">Transcription regulation</keyword>
<dbReference type="OrthoDB" id="365379at2759"/>
<evidence type="ECO:0000256" key="6">
    <source>
        <dbReference type="ARBA" id="ARBA00022833"/>
    </source>
</evidence>
<dbReference type="eggNOG" id="KOG4430">
    <property type="taxonomic scope" value="Eukaryota"/>
</dbReference>
<evidence type="ECO:0000256" key="10">
    <source>
        <dbReference type="SAM" id="MobiDB-lite"/>
    </source>
</evidence>
<name>A0A9J7I1C2_MUSDO</name>
<feature type="compositionally biased region" description="Polar residues" evidence="10">
    <location>
        <begin position="637"/>
        <end position="657"/>
    </location>
</feature>
<dbReference type="InterPro" id="IPR018957">
    <property type="entry name" value="Znf_C3HC4_RING-type"/>
</dbReference>
<dbReference type="InterPro" id="IPR058746">
    <property type="entry name" value="Znf_RING-type_Topors"/>
</dbReference>
<dbReference type="SMART" id="SM00184">
    <property type="entry name" value="RING"/>
    <property type="match status" value="1"/>
</dbReference>
<feature type="compositionally biased region" description="Polar residues" evidence="10">
    <location>
        <begin position="109"/>
        <end position="119"/>
    </location>
</feature>
<dbReference type="InterPro" id="IPR058745">
    <property type="entry name" value="PWI_Topors"/>
</dbReference>
<feature type="compositionally biased region" description="Polar residues" evidence="10">
    <location>
        <begin position="1179"/>
        <end position="1190"/>
    </location>
</feature>
<dbReference type="Gene3D" id="3.30.40.10">
    <property type="entry name" value="Zinc/RING finger domain, C3HC4 (zinc finger)"/>
    <property type="match status" value="1"/>
</dbReference>
<dbReference type="Pfam" id="PF26084">
    <property type="entry name" value="PWI_Topors"/>
    <property type="match status" value="1"/>
</dbReference>
<dbReference type="STRING" id="7370.A0A1I8M6B6"/>
<feature type="compositionally biased region" description="Polar residues" evidence="10">
    <location>
        <begin position="1092"/>
        <end position="1101"/>
    </location>
</feature>
<evidence type="ECO:0000313" key="13">
    <source>
        <dbReference type="RefSeq" id="XP_005181435.2"/>
    </source>
</evidence>
<keyword evidence="3" id="KW-0808">Transferase</keyword>
<organism evidence="12 13">
    <name type="scientific">Musca domestica</name>
    <name type="common">House fly</name>
    <dbReference type="NCBI Taxonomy" id="7370"/>
    <lineage>
        <taxon>Eukaryota</taxon>
        <taxon>Metazoa</taxon>
        <taxon>Ecdysozoa</taxon>
        <taxon>Arthropoda</taxon>
        <taxon>Hexapoda</taxon>
        <taxon>Insecta</taxon>
        <taxon>Pterygota</taxon>
        <taxon>Neoptera</taxon>
        <taxon>Endopterygota</taxon>
        <taxon>Diptera</taxon>
        <taxon>Brachycera</taxon>
        <taxon>Muscomorpha</taxon>
        <taxon>Muscoidea</taxon>
        <taxon>Muscidae</taxon>
        <taxon>Musca</taxon>
    </lineage>
</organism>
<evidence type="ECO:0000256" key="3">
    <source>
        <dbReference type="ARBA" id="ARBA00022679"/>
    </source>
</evidence>
<dbReference type="InterPro" id="IPR001841">
    <property type="entry name" value="Znf_RING"/>
</dbReference>
<feature type="compositionally biased region" description="Basic and acidic residues" evidence="10">
    <location>
        <begin position="917"/>
        <end position="926"/>
    </location>
</feature>